<evidence type="ECO:0000256" key="1">
    <source>
        <dbReference type="SAM" id="Coils"/>
    </source>
</evidence>
<reference evidence="2 3" key="1">
    <citation type="submission" date="2020-04" db="EMBL/GenBank/DDBJ databases">
        <title>Perkinsus olseni comparative genomics.</title>
        <authorList>
            <person name="Bogema D.R."/>
        </authorList>
    </citation>
    <scope>NUCLEOTIDE SEQUENCE [LARGE SCALE GENOMIC DNA]</scope>
    <source>
        <strain evidence="2">00978-12</strain>
    </source>
</reference>
<evidence type="ECO:0000313" key="2">
    <source>
        <dbReference type="EMBL" id="KAF4679703.1"/>
    </source>
</evidence>
<sequence length="238" mass="26848">MTRVSTLQRRQVRSPSMLRAKPAFLAIVTLGFSTLGLAHWHTAGRIHSASMTVGKFREAAASLSEEIRSLRDAASSLGEELRKSSKEQAEVRRAFSGLRSNAAEVDSTRITNELATLEDASKYNFDQLTRSASTVGEEIRSRADMLLSQKVDYEMLASFRSSVRSQIAGMEKSLRDKITNLEMVETSRHAAEDTKEIEMLKRRANEQEMQLRAIEGEKQRQELETKHAVERQIFQPGF</sequence>
<protein>
    <submittedName>
        <fullName evidence="2">Uncharacterized protein</fullName>
    </submittedName>
</protein>
<dbReference type="OrthoDB" id="10329161at2759"/>
<name>A0A7J6N6Z8_PEROL</name>
<keyword evidence="1" id="KW-0175">Coiled coil</keyword>
<feature type="coiled-coil region" evidence="1">
    <location>
        <begin position="190"/>
        <end position="224"/>
    </location>
</feature>
<evidence type="ECO:0000313" key="3">
    <source>
        <dbReference type="Proteomes" id="UP000541610"/>
    </source>
</evidence>
<dbReference type="AlphaFoldDB" id="A0A7J6N6Z8"/>
<organism evidence="2 3">
    <name type="scientific">Perkinsus olseni</name>
    <name type="common">Perkinsus atlanticus</name>
    <dbReference type="NCBI Taxonomy" id="32597"/>
    <lineage>
        <taxon>Eukaryota</taxon>
        <taxon>Sar</taxon>
        <taxon>Alveolata</taxon>
        <taxon>Perkinsozoa</taxon>
        <taxon>Perkinsea</taxon>
        <taxon>Perkinsida</taxon>
        <taxon>Perkinsidae</taxon>
        <taxon>Perkinsus</taxon>
    </lineage>
</organism>
<proteinExistence type="predicted"/>
<gene>
    <name evidence="2" type="ORF">FOZ60_014741</name>
</gene>
<dbReference type="EMBL" id="JABANP010000700">
    <property type="protein sequence ID" value="KAF4679703.1"/>
    <property type="molecule type" value="Genomic_DNA"/>
</dbReference>
<comment type="caution">
    <text evidence="2">The sequence shown here is derived from an EMBL/GenBank/DDBJ whole genome shotgun (WGS) entry which is preliminary data.</text>
</comment>
<dbReference type="Proteomes" id="UP000541610">
    <property type="component" value="Unassembled WGS sequence"/>
</dbReference>
<accession>A0A7J6N6Z8</accession>